<dbReference type="Pfam" id="PF13761">
    <property type="entry name" value="DUF4166"/>
    <property type="match status" value="1"/>
</dbReference>
<dbReference type="InterPro" id="IPR025311">
    <property type="entry name" value="DUF4166"/>
</dbReference>
<evidence type="ECO:0008006" key="5">
    <source>
        <dbReference type="Google" id="ProtNLM"/>
    </source>
</evidence>
<feature type="domain" description="DUF4166" evidence="2">
    <location>
        <begin position="389"/>
        <end position="547"/>
    </location>
</feature>
<dbReference type="SUPFAM" id="SSF51735">
    <property type="entry name" value="NAD(P)-binding Rossmann-fold domains"/>
    <property type="match status" value="1"/>
</dbReference>
<keyword evidence="4" id="KW-1185">Reference proteome</keyword>
<accession>A0ABU0J7A0</accession>
<evidence type="ECO:0000313" key="4">
    <source>
        <dbReference type="Proteomes" id="UP001242480"/>
    </source>
</evidence>
<reference evidence="3 4" key="1">
    <citation type="submission" date="2023-07" db="EMBL/GenBank/DDBJ databases">
        <title>Genomic Encyclopedia of Type Strains, Phase IV (KMG-IV): sequencing the most valuable type-strain genomes for metagenomic binning, comparative biology and taxonomic classification.</title>
        <authorList>
            <person name="Goeker M."/>
        </authorList>
    </citation>
    <scope>NUCLEOTIDE SEQUENCE [LARGE SCALE GENOMIC DNA]</scope>
    <source>
        <strain evidence="3 4">DSM 19619</strain>
    </source>
</reference>
<dbReference type="PANTHER" id="PTHR43796:SF2">
    <property type="entry name" value="CARBOXYNORSPERMIDINE SYNTHASE"/>
    <property type="match status" value="1"/>
</dbReference>
<dbReference type="InterPro" id="IPR005097">
    <property type="entry name" value="Sacchrp_dh_NADP-bd"/>
</dbReference>
<feature type="domain" description="Saccharopine dehydrogenase NADP binding" evidence="1">
    <location>
        <begin position="4"/>
        <end position="131"/>
    </location>
</feature>
<name>A0ABU0J7A0_9HYPH</name>
<organism evidence="3 4">
    <name type="scientific">Labrys wisconsinensis</name>
    <dbReference type="NCBI Taxonomy" id="425677"/>
    <lineage>
        <taxon>Bacteria</taxon>
        <taxon>Pseudomonadati</taxon>
        <taxon>Pseudomonadota</taxon>
        <taxon>Alphaproteobacteria</taxon>
        <taxon>Hyphomicrobiales</taxon>
        <taxon>Xanthobacteraceae</taxon>
        <taxon>Labrys</taxon>
    </lineage>
</organism>
<evidence type="ECO:0000259" key="1">
    <source>
        <dbReference type="Pfam" id="PF03435"/>
    </source>
</evidence>
<proteinExistence type="predicted"/>
<dbReference type="Gene3D" id="3.40.50.720">
    <property type="entry name" value="NAD(P)-binding Rossmann-like Domain"/>
    <property type="match status" value="1"/>
</dbReference>
<comment type="caution">
    <text evidence="3">The sequence shown here is derived from an EMBL/GenBank/DDBJ whole genome shotgun (WGS) entry which is preliminary data.</text>
</comment>
<sequence length="565" mass="58726">MIRVLVVGGAGVFGSRLVEGLAATTDLAVIVAGRDPGRSAAAAAAVRARYPAARIETVVLDVRTATPAELAATGAGIVVDAAGPFQGARPRLAEAAIAAGLDYLDLADARDFVAAFPALDAAARAAGVVAITGASSTPALSHAVLDALTAGWTRIDRVEAGISPGNRAPRGLSVVAAILSWAGRPVRLFLDGGWTTRPGWSDTVRRRIGDLGERRLALAETPDLDLLAARYRPRDAALFRAGLELGLLHGGLALLALLPRAGLARSLVPLAPLLRRAAAWCERFGSDRGGMIVEAAGRDGEDRPVLAAWTLVAEAGDGPSVPTLPALALVRQLAGGRGALAPGARAAAGLVGLDAVAAEASRLRIGLARSLCHPLSPVEAALGPSFAILPQAVGRAHRLGPVTRLAGMAEVEGPESLPASWLAHLFRLPAAGRQVPVRVVMRLDAAGAETWERDFGGRRFRSRLSPLGPGRLRERFAPFDFELALAATTEGLTMRLVGWRLGPLALPVGLAPASLARESVDAEGRFRFDVPIALPGIGRLVRYRGWLAPEPAPPRDGEPADDRSN</sequence>
<evidence type="ECO:0000313" key="3">
    <source>
        <dbReference type="EMBL" id="MDQ0469154.1"/>
    </source>
</evidence>
<dbReference type="PANTHER" id="PTHR43796">
    <property type="entry name" value="CARBOXYNORSPERMIDINE SYNTHASE"/>
    <property type="match status" value="1"/>
</dbReference>
<dbReference type="InterPro" id="IPR036291">
    <property type="entry name" value="NAD(P)-bd_dom_sf"/>
</dbReference>
<evidence type="ECO:0000259" key="2">
    <source>
        <dbReference type="Pfam" id="PF13761"/>
    </source>
</evidence>
<dbReference type="RefSeq" id="WP_307271443.1">
    <property type="nucleotide sequence ID" value="NZ_JAUSVX010000003.1"/>
</dbReference>
<protein>
    <recommendedName>
        <fullName evidence="5">DUF4166 domain-containing protein</fullName>
    </recommendedName>
</protein>
<gene>
    <name evidence="3" type="ORF">QO011_002165</name>
</gene>
<dbReference type="Pfam" id="PF03435">
    <property type="entry name" value="Sacchrp_dh_NADP"/>
    <property type="match status" value="1"/>
</dbReference>
<dbReference type="Proteomes" id="UP001242480">
    <property type="component" value="Unassembled WGS sequence"/>
</dbReference>
<dbReference type="EMBL" id="JAUSVX010000003">
    <property type="protein sequence ID" value="MDQ0469154.1"/>
    <property type="molecule type" value="Genomic_DNA"/>
</dbReference>